<evidence type="ECO:0000259" key="1">
    <source>
        <dbReference type="SMART" id="SM00954"/>
    </source>
</evidence>
<dbReference type="Pfam" id="PF04607">
    <property type="entry name" value="RelA_SpoT"/>
    <property type="match status" value="1"/>
</dbReference>
<sequence length="156" mass="18496">MTIIICYFISRLFNIINNNNVKSFTNTIATIEELVNSKLDYENSISIKYEKRIKSRKRIIDKINRFRIPYDIYGLRIIYEDSVDISNTQFAYVIQDVLCSNFYNINCFYDDYIKYPKNNNYQSLHVYIFSALLIEVQIRNSIMNANAVNGTASHYY</sequence>
<dbReference type="SMART" id="SM00954">
    <property type="entry name" value="RelA_SpoT"/>
    <property type="match status" value="1"/>
</dbReference>
<dbReference type="Gene3D" id="3.30.460.10">
    <property type="entry name" value="Beta Polymerase, domain 2"/>
    <property type="match status" value="1"/>
</dbReference>
<dbReference type="CDD" id="cd05399">
    <property type="entry name" value="NT_Rel-Spo_like"/>
    <property type="match status" value="1"/>
</dbReference>
<evidence type="ECO:0000313" key="2">
    <source>
        <dbReference type="EMBL" id="QHT20764.1"/>
    </source>
</evidence>
<dbReference type="InterPro" id="IPR043519">
    <property type="entry name" value="NT_sf"/>
</dbReference>
<feature type="domain" description="RelA/SpoT" evidence="1">
    <location>
        <begin position="51"/>
        <end position="154"/>
    </location>
</feature>
<organism evidence="2">
    <name type="scientific">viral metagenome</name>
    <dbReference type="NCBI Taxonomy" id="1070528"/>
    <lineage>
        <taxon>unclassified sequences</taxon>
        <taxon>metagenomes</taxon>
        <taxon>organismal metagenomes</taxon>
    </lineage>
</organism>
<dbReference type="AlphaFoldDB" id="A0A6C0DVT3"/>
<proteinExistence type="predicted"/>
<dbReference type="InterPro" id="IPR007685">
    <property type="entry name" value="RelA_SpoT"/>
</dbReference>
<name>A0A6C0DVT3_9ZZZZ</name>
<dbReference type="EMBL" id="MN739683">
    <property type="protein sequence ID" value="QHT20764.1"/>
    <property type="molecule type" value="Genomic_DNA"/>
</dbReference>
<dbReference type="PANTHER" id="PTHR21262">
    <property type="entry name" value="GUANOSINE-3',5'-BIS DIPHOSPHATE 3'-PYROPHOSPHOHYDROLASE"/>
    <property type="match status" value="1"/>
</dbReference>
<reference evidence="2" key="1">
    <citation type="journal article" date="2020" name="Nature">
        <title>Giant virus diversity and host interactions through global metagenomics.</title>
        <authorList>
            <person name="Schulz F."/>
            <person name="Roux S."/>
            <person name="Paez-Espino D."/>
            <person name="Jungbluth S."/>
            <person name="Walsh D.A."/>
            <person name="Denef V.J."/>
            <person name="McMahon K.D."/>
            <person name="Konstantinidis K.T."/>
            <person name="Eloe-Fadrosh E.A."/>
            <person name="Kyrpides N.C."/>
            <person name="Woyke T."/>
        </authorList>
    </citation>
    <scope>NUCLEOTIDE SEQUENCE</scope>
    <source>
        <strain evidence="2">GVMAG-M-3300023174-75</strain>
    </source>
</reference>
<accession>A0A6C0DVT3</accession>
<dbReference type="GO" id="GO:0015969">
    <property type="term" value="P:guanosine tetraphosphate metabolic process"/>
    <property type="evidence" value="ECO:0007669"/>
    <property type="project" value="InterPro"/>
</dbReference>
<protein>
    <recommendedName>
        <fullName evidence="1">RelA/SpoT domain-containing protein</fullName>
    </recommendedName>
</protein>
<dbReference type="PANTHER" id="PTHR21262:SF31">
    <property type="entry name" value="GTP PYROPHOSPHOKINASE"/>
    <property type="match status" value="1"/>
</dbReference>
<dbReference type="SUPFAM" id="SSF81301">
    <property type="entry name" value="Nucleotidyltransferase"/>
    <property type="match status" value="1"/>
</dbReference>